<dbReference type="Proteomes" id="UP000838756">
    <property type="component" value="Unassembled WGS sequence"/>
</dbReference>
<keyword evidence="2" id="KW-1185">Reference proteome</keyword>
<dbReference type="SUPFAM" id="SSF46966">
    <property type="entry name" value="Spectrin repeat"/>
    <property type="match status" value="1"/>
</dbReference>
<proteinExistence type="predicted"/>
<accession>A0A8S4QHS3</accession>
<sequence length="95" mass="10666">MWDCSLQVLEHWTVRKKRLEQCQQFALFERSARAAVEWIRETQERCGAAAAAAAGGVARESRERVRLLAQLADGLVEKGHPHAVQIKEWVAAVDA</sequence>
<reference evidence="1" key="1">
    <citation type="submission" date="2022-03" db="EMBL/GenBank/DDBJ databases">
        <authorList>
            <person name="Lindestad O."/>
        </authorList>
    </citation>
    <scope>NUCLEOTIDE SEQUENCE</scope>
</reference>
<dbReference type="AlphaFoldDB" id="A0A8S4QHS3"/>
<evidence type="ECO:0000313" key="1">
    <source>
        <dbReference type="EMBL" id="CAH2211117.1"/>
    </source>
</evidence>
<feature type="non-terminal residue" evidence="1">
    <location>
        <position position="95"/>
    </location>
</feature>
<comment type="caution">
    <text evidence="1">The sequence shown here is derived from an EMBL/GenBank/DDBJ whole genome shotgun (WGS) entry which is preliminary data.</text>
</comment>
<dbReference type="EMBL" id="CAKXAJ010009275">
    <property type="protein sequence ID" value="CAH2211117.1"/>
    <property type="molecule type" value="Genomic_DNA"/>
</dbReference>
<gene>
    <name evidence="1" type="primary">jg19126</name>
    <name evidence="1" type="ORF">PAEG_LOCUS2954</name>
</gene>
<dbReference type="Gene3D" id="1.20.58.60">
    <property type="match status" value="1"/>
</dbReference>
<name>A0A8S4QHS3_9NEOP</name>
<organism evidence="1 2">
    <name type="scientific">Pararge aegeria aegeria</name>
    <dbReference type="NCBI Taxonomy" id="348720"/>
    <lineage>
        <taxon>Eukaryota</taxon>
        <taxon>Metazoa</taxon>
        <taxon>Ecdysozoa</taxon>
        <taxon>Arthropoda</taxon>
        <taxon>Hexapoda</taxon>
        <taxon>Insecta</taxon>
        <taxon>Pterygota</taxon>
        <taxon>Neoptera</taxon>
        <taxon>Endopterygota</taxon>
        <taxon>Lepidoptera</taxon>
        <taxon>Glossata</taxon>
        <taxon>Ditrysia</taxon>
        <taxon>Papilionoidea</taxon>
        <taxon>Nymphalidae</taxon>
        <taxon>Satyrinae</taxon>
        <taxon>Satyrini</taxon>
        <taxon>Parargina</taxon>
        <taxon>Pararge</taxon>
    </lineage>
</organism>
<protein>
    <submittedName>
        <fullName evidence="1">Jg19126 protein</fullName>
    </submittedName>
</protein>
<dbReference type="OrthoDB" id="10256089at2759"/>
<evidence type="ECO:0000313" key="2">
    <source>
        <dbReference type="Proteomes" id="UP000838756"/>
    </source>
</evidence>